<protein>
    <submittedName>
        <fullName evidence="1">Uncharacterized protein</fullName>
    </submittedName>
</protein>
<evidence type="ECO:0000313" key="1">
    <source>
        <dbReference type="EMBL" id="OLP96129.1"/>
    </source>
</evidence>
<evidence type="ECO:0000313" key="2">
    <source>
        <dbReference type="Proteomes" id="UP000186817"/>
    </source>
</evidence>
<accession>A0A1Q9DLV3</accession>
<dbReference type="AlphaFoldDB" id="A0A1Q9DLV3"/>
<reference evidence="1 2" key="1">
    <citation type="submission" date="2016-02" db="EMBL/GenBank/DDBJ databases">
        <title>Genome analysis of coral dinoflagellate symbionts highlights evolutionary adaptations to a symbiotic lifestyle.</title>
        <authorList>
            <person name="Aranda M."/>
            <person name="Li Y."/>
            <person name="Liew Y.J."/>
            <person name="Baumgarten S."/>
            <person name="Simakov O."/>
            <person name="Wilson M."/>
            <person name="Piel J."/>
            <person name="Ashoor H."/>
            <person name="Bougouffa S."/>
            <person name="Bajic V.B."/>
            <person name="Ryu T."/>
            <person name="Ravasi T."/>
            <person name="Bayer T."/>
            <person name="Micklem G."/>
            <person name="Kim H."/>
            <person name="Bhak J."/>
            <person name="Lajeunesse T.C."/>
            <person name="Voolstra C.R."/>
        </authorList>
    </citation>
    <scope>NUCLEOTIDE SEQUENCE [LARGE SCALE GENOMIC DNA]</scope>
    <source>
        <strain evidence="1 2">CCMP2467</strain>
    </source>
</reference>
<keyword evidence="2" id="KW-1185">Reference proteome</keyword>
<sequence length="99" mass="10320">MLLGVVGAGSAALKRPDWRGGLPVSLDQRAAEVSPEAVLGLAVPGAVRGLPQISPVFHKASVADGDVLAKLWGQPPTRQGDGEPEVWFREGWTGRAGNL</sequence>
<proteinExistence type="predicted"/>
<comment type="caution">
    <text evidence="1">The sequence shown here is derived from an EMBL/GenBank/DDBJ whole genome shotgun (WGS) entry which is preliminary data.</text>
</comment>
<dbReference type="Proteomes" id="UP000186817">
    <property type="component" value="Unassembled WGS sequence"/>
</dbReference>
<gene>
    <name evidence="1" type="ORF">AK812_SmicGene21669</name>
</gene>
<organism evidence="1 2">
    <name type="scientific">Symbiodinium microadriaticum</name>
    <name type="common">Dinoflagellate</name>
    <name type="synonym">Zooxanthella microadriatica</name>
    <dbReference type="NCBI Taxonomy" id="2951"/>
    <lineage>
        <taxon>Eukaryota</taxon>
        <taxon>Sar</taxon>
        <taxon>Alveolata</taxon>
        <taxon>Dinophyceae</taxon>
        <taxon>Suessiales</taxon>
        <taxon>Symbiodiniaceae</taxon>
        <taxon>Symbiodinium</taxon>
    </lineage>
</organism>
<name>A0A1Q9DLV3_SYMMI</name>
<dbReference type="EMBL" id="LSRX01000479">
    <property type="protein sequence ID" value="OLP96129.1"/>
    <property type="molecule type" value="Genomic_DNA"/>
</dbReference>